<keyword evidence="6" id="KW-0614">Plasmid</keyword>
<evidence type="ECO:0000256" key="2">
    <source>
        <dbReference type="ARBA" id="ARBA00022692"/>
    </source>
</evidence>
<evidence type="ECO:0000256" key="4">
    <source>
        <dbReference type="ARBA" id="ARBA00023136"/>
    </source>
</evidence>
<name>A0AAJ5UJJ5_XYLFS</name>
<organism evidence="6 7">
    <name type="scientific">Xylella fastidiosa subsp. fastidiosa</name>
    <dbReference type="NCBI Taxonomy" id="644356"/>
    <lineage>
        <taxon>Bacteria</taxon>
        <taxon>Pseudomonadati</taxon>
        <taxon>Pseudomonadota</taxon>
        <taxon>Gammaproteobacteria</taxon>
        <taxon>Lysobacterales</taxon>
        <taxon>Lysobacteraceae</taxon>
        <taxon>Xylella</taxon>
    </lineage>
</organism>
<dbReference type="GO" id="GO:0016020">
    <property type="term" value="C:membrane"/>
    <property type="evidence" value="ECO:0007669"/>
    <property type="project" value="UniProtKB-SubCell"/>
</dbReference>
<gene>
    <name evidence="6" type="ORF">OK117_12245</name>
</gene>
<geneLocation type="plasmid" evidence="6 7">
    <name>pXF-P1.CFBP8073</name>
</geneLocation>
<sequence length="140" mass="16185">MSNSTQDVYTDPLFVGLTRPATILGVPYIACVGEFMAAALIFLCVGNPLYLALALPIHAILYLVSANDPKIFGSIYMKWTKTNGRCRNFLFWRASSFSPLATEKWGKVWLWEKVWLLIRIVKYFRVLLTRIVKYFRVREN</sequence>
<accession>A0AAJ5UJJ5</accession>
<protein>
    <submittedName>
        <fullName evidence="6">Type IV secretion system protein VirB3</fullName>
    </submittedName>
</protein>
<evidence type="ECO:0000313" key="6">
    <source>
        <dbReference type="EMBL" id="WCF29562.1"/>
    </source>
</evidence>
<evidence type="ECO:0000256" key="3">
    <source>
        <dbReference type="ARBA" id="ARBA00022989"/>
    </source>
</evidence>
<feature type="transmembrane region" description="Helical" evidence="5">
    <location>
        <begin position="49"/>
        <end position="67"/>
    </location>
</feature>
<evidence type="ECO:0000313" key="7">
    <source>
        <dbReference type="Proteomes" id="UP001211513"/>
    </source>
</evidence>
<evidence type="ECO:0000256" key="1">
    <source>
        <dbReference type="ARBA" id="ARBA00004370"/>
    </source>
</evidence>
<reference evidence="6" key="1">
    <citation type="journal article" date="2022" name="Phytopathology">
        <title>Complete circularized genome resources of seven strains of Xylella fastidiosa subsp. fastidiosa using hybrid assembly reveals unknown plasmids.</title>
        <authorList>
            <person name="Velasco-Amo M.D.P."/>
            <person name="Arias-Giraldo L.F.F."/>
            <person name="Ecija M.R."/>
            <person name="De La Fuente L."/>
            <person name="Marco-Noales E."/>
            <person name="Moralejo E."/>
            <person name="Navas-Cort J.A."/>
            <person name="Landa B.B."/>
        </authorList>
    </citation>
    <scope>NUCLEOTIDE SEQUENCE</scope>
    <source>
        <strain evidence="6">CFBP8073</strain>
    </source>
</reference>
<reference evidence="6" key="2">
    <citation type="submission" date="2022-10" db="EMBL/GenBank/DDBJ databases">
        <authorList>
            <person name="Landa B."/>
            <person name="Arias-Giraldo L.F."/>
            <person name="Roman-Ecija M."/>
            <person name="Velasco-Amo M.P."/>
            <person name="De La Fuente L."/>
            <person name="Marco-Noales E."/>
            <person name="Moralejo E."/>
        </authorList>
    </citation>
    <scope>NUCLEOTIDE SEQUENCE</scope>
    <source>
        <strain evidence="6">CFBP8073</strain>
        <plasmid evidence="6">pXF-P1.CFBP8073</plasmid>
    </source>
</reference>
<keyword evidence="4 5" id="KW-0472">Membrane</keyword>
<dbReference type="EMBL" id="CP109888">
    <property type="protein sequence ID" value="WCF29562.1"/>
    <property type="molecule type" value="Genomic_DNA"/>
</dbReference>
<keyword evidence="3 5" id="KW-1133">Transmembrane helix</keyword>
<feature type="transmembrane region" description="Helical" evidence="5">
    <location>
        <begin position="21"/>
        <end position="43"/>
    </location>
</feature>
<dbReference type="RefSeq" id="WP_081046892.1">
    <property type="nucleotide sequence ID" value="NZ_CP109888.1"/>
</dbReference>
<dbReference type="InterPro" id="IPR007792">
    <property type="entry name" value="T4SS_VirB3/TrbD/AvhB"/>
</dbReference>
<comment type="subcellular location">
    <subcellularLocation>
        <location evidence="1">Membrane</location>
    </subcellularLocation>
</comment>
<proteinExistence type="predicted"/>
<dbReference type="AlphaFoldDB" id="A0AAJ5UJJ5"/>
<dbReference type="Proteomes" id="UP001211513">
    <property type="component" value="Plasmid pXF-P1.CFBP8073"/>
</dbReference>
<evidence type="ECO:0000256" key="5">
    <source>
        <dbReference type="SAM" id="Phobius"/>
    </source>
</evidence>
<keyword evidence="2 5" id="KW-0812">Transmembrane</keyword>
<dbReference type="Pfam" id="PF05101">
    <property type="entry name" value="VirB3"/>
    <property type="match status" value="1"/>
</dbReference>